<sequence>MEKENQREALEKLQKKAMKTKKAEKTTWQINRQMDVENLDVTPLQYRALQMVVSKHSACVKTKLPVMQQDVLSPLLNIGTPSRNQGLHMKANVRASLNLALMPDIMKILTKRTSHVHGERHTKVRGLTILWVLCKLISKDHHTELAPGIDLKENILFVYKDLMGKKGLYKARNIQTLIDDMWFANRNDKGALYHEYFNPISLEIVALILTNQRLIFAY</sequence>
<reference evidence="3" key="1">
    <citation type="journal article" date="2011" name="Science">
        <title>The plant cell wall-decomposing machinery underlies the functional diversity of forest fungi.</title>
        <authorList>
            <person name="Eastwood D.C."/>
            <person name="Floudas D."/>
            <person name="Binder M."/>
            <person name="Majcherczyk A."/>
            <person name="Schneider P."/>
            <person name="Aerts A."/>
            <person name="Asiegbu F.O."/>
            <person name="Baker S.E."/>
            <person name="Barry K."/>
            <person name="Bendiksby M."/>
            <person name="Blumentritt M."/>
            <person name="Coutinho P.M."/>
            <person name="Cullen D."/>
            <person name="de Vries R.P."/>
            <person name="Gathman A."/>
            <person name="Goodell B."/>
            <person name="Henrissat B."/>
            <person name="Ihrmark K."/>
            <person name="Kauserud H."/>
            <person name="Kohler A."/>
            <person name="LaButti K."/>
            <person name="Lapidus A."/>
            <person name="Lavin J.L."/>
            <person name="Lee Y.-H."/>
            <person name="Lindquist E."/>
            <person name="Lilly W."/>
            <person name="Lucas S."/>
            <person name="Morin E."/>
            <person name="Murat C."/>
            <person name="Oguiza J.A."/>
            <person name="Park J."/>
            <person name="Pisabarro A.G."/>
            <person name="Riley R."/>
            <person name="Rosling A."/>
            <person name="Salamov A."/>
            <person name="Schmidt O."/>
            <person name="Schmutz J."/>
            <person name="Skrede I."/>
            <person name="Stenlid J."/>
            <person name="Wiebenga A."/>
            <person name="Xie X."/>
            <person name="Kuees U."/>
            <person name="Hibbett D.S."/>
            <person name="Hoffmeister D."/>
            <person name="Hoegberg N."/>
            <person name="Martin F."/>
            <person name="Grigoriev I.V."/>
            <person name="Watkinson S.C."/>
        </authorList>
    </citation>
    <scope>NUCLEOTIDE SEQUENCE [LARGE SCALE GENOMIC DNA]</scope>
    <source>
        <strain evidence="3">strain S7.3</strain>
    </source>
</reference>
<name>F8QC13_SERL3</name>
<evidence type="ECO:0000313" key="3">
    <source>
        <dbReference type="Proteomes" id="UP000008063"/>
    </source>
</evidence>
<proteinExistence type="predicted"/>
<keyword evidence="3" id="KW-1185">Reference proteome</keyword>
<dbReference type="AlphaFoldDB" id="F8QC13"/>
<feature type="domain" description="DUF6532" evidence="1">
    <location>
        <begin position="100"/>
        <end position="210"/>
    </location>
</feature>
<dbReference type="Pfam" id="PF20149">
    <property type="entry name" value="DUF6532"/>
    <property type="match status" value="1"/>
</dbReference>
<dbReference type="OrthoDB" id="3257342at2759"/>
<accession>F8QC13</accession>
<dbReference type="HOGENOM" id="CLU_1267561_0_0_1"/>
<dbReference type="Proteomes" id="UP000008063">
    <property type="component" value="Unassembled WGS sequence"/>
</dbReference>
<organism evidence="3">
    <name type="scientific">Serpula lacrymans var. lacrymans (strain S7.3)</name>
    <name type="common">Dry rot fungus</name>
    <dbReference type="NCBI Taxonomy" id="936435"/>
    <lineage>
        <taxon>Eukaryota</taxon>
        <taxon>Fungi</taxon>
        <taxon>Dikarya</taxon>
        <taxon>Basidiomycota</taxon>
        <taxon>Agaricomycotina</taxon>
        <taxon>Agaricomycetes</taxon>
        <taxon>Agaricomycetidae</taxon>
        <taxon>Boletales</taxon>
        <taxon>Coniophorineae</taxon>
        <taxon>Serpulaceae</taxon>
        <taxon>Serpula</taxon>
    </lineage>
</organism>
<evidence type="ECO:0000259" key="1">
    <source>
        <dbReference type="Pfam" id="PF20149"/>
    </source>
</evidence>
<dbReference type="EMBL" id="GL945489">
    <property type="protein sequence ID" value="EGN94132.1"/>
    <property type="molecule type" value="Genomic_DNA"/>
</dbReference>
<protein>
    <recommendedName>
        <fullName evidence="1">DUF6532 domain-containing protein</fullName>
    </recommendedName>
</protein>
<dbReference type="InterPro" id="IPR045341">
    <property type="entry name" value="DUF6532"/>
</dbReference>
<dbReference type="InParanoid" id="F8QC13"/>
<evidence type="ECO:0000313" key="2">
    <source>
        <dbReference type="EMBL" id="EGN94132.1"/>
    </source>
</evidence>
<dbReference type="STRING" id="936435.F8QC13"/>
<gene>
    <name evidence="2" type="ORF">SERLA73DRAFT_155891</name>
</gene>